<dbReference type="Proteomes" id="UP001152562">
    <property type="component" value="Unassembled WGS sequence"/>
</dbReference>
<evidence type="ECO:0000313" key="8">
    <source>
        <dbReference type="Proteomes" id="UP001152562"/>
    </source>
</evidence>
<dbReference type="SUPFAM" id="SSF48239">
    <property type="entry name" value="Terpenoid cyclases/Protein prenyltransferases"/>
    <property type="match status" value="1"/>
</dbReference>
<dbReference type="GO" id="GO:0005615">
    <property type="term" value="C:extracellular space"/>
    <property type="evidence" value="ECO:0007669"/>
    <property type="project" value="InterPro"/>
</dbReference>
<organism evidence="7 8">
    <name type="scientific">Pieris brassicae</name>
    <name type="common">White butterfly</name>
    <name type="synonym">Large white butterfly</name>
    <dbReference type="NCBI Taxonomy" id="7116"/>
    <lineage>
        <taxon>Eukaryota</taxon>
        <taxon>Metazoa</taxon>
        <taxon>Ecdysozoa</taxon>
        <taxon>Arthropoda</taxon>
        <taxon>Hexapoda</taxon>
        <taxon>Insecta</taxon>
        <taxon>Pterygota</taxon>
        <taxon>Neoptera</taxon>
        <taxon>Endopterygota</taxon>
        <taxon>Lepidoptera</taxon>
        <taxon>Glossata</taxon>
        <taxon>Ditrysia</taxon>
        <taxon>Papilionoidea</taxon>
        <taxon>Pieridae</taxon>
        <taxon>Pierinae</taxon>
        <taxon>Pieris</taxon>
    </lineage>
</organism>
<feature type="signal peptide" evidence="3">
    <location>
        <begin position="1"/>
        <end position="16"/>
    </location>
</feature>
<dbReference type="InterPro" id="IPR013783">
    <property type="entry name" value="Ig-like_fold"/>
</dbReference>
<dbReference type="Pfam" id="PF00207">
    <property type="entry name" value="A2M"/>
    <property type="match status" value="1"/>
</dbReference>
<dbReference type="PANTHER" id="PTHR11412">
    <property type="entry name" value="MACROGLOBULIN / COMPLEMENT"/>
    <property type="match status" value="1"/>
</dbReference>
<dbReference type="InterPro" id="IPR036595">
    <property type="entry name" value="A-macroglobulin_rcpt-bd_sf"/>
</dbReference>
<feature type="chain" id="PRO_5040241150" description="Alpha-2-macroglobulin domain-containing protein" evidence="3">
    <location>
        <begin position="17"/>
        <end position="1748"/>
    </location>
</feature>
<dbReference type="Gene3D" id="2.60.40.10">
    <property type="entry name" value="Immunoglobulins"/>
    <property type="match status" value="1"/>
</dbReference>
<dbReference type="Gene3D" id="2.60.40.690">
    <property type="entry name" value="Alpha-macroglobulin, receptor-binding domain"/>
    <property type="match status" value="1"/>
</dbReference>
<evidence type="ECO:0000256" key="2">
    <source>
        <dbReference type="SAM" id="MobiDB-lite"/>
    </source>
</evidence>
<keyword evidence="8" id="KW-1185">Reference proteome</keyword>
<evidence type="ECO:0000259" key="5">
    <source>
        <dbReference type="SMART" id="SM01360"/>
    </source>
</evidence>
<dbReference type="Gene3D" id="2.20.130.20">
    <property type="match status" value="1"/>
</dbReference>
<dbReference type="GO" id="GO:0004866">
    <property type="term" value="F:endopeptidase inhibitor activity"/>
    <property type="evidence" value="ECO:0007669"/>
    <property type="project" value="InterPro"/>
</dbReference>
<name>A0A9P0TSA2_PIEBR</name>
<dbReference type="InterPro" id="IPR009048">
    <property type="entry name" value="A-macroglobulin_rcpt-bd"/>
</dbReference>
<keyword evidence="1" id="KW-1015">Disulfide bond</keyword>
<dbReference type="SMART" id="SM01419">
    <property type="entry name" value="Thiol-ester_cl"/>
    <property type="match status" value="1"/>
</dbReference>
<dbReference type="InterPro" id="IPR008930">
    <property type="entry name" value="Terpenoid_cyclase/PrenylTrfase"/>
</dbReference>
<dbReference type="PROSITE" id="PS00477">
    <property type="entry name" value="ALPHA_2_MACROGLOBULIN"/>
    <property type="match status" value="1"/>
</dbReference>
<dbReference type="InterPro" id="IPR050473">
    <property type="entry name" value="A2M/Complement_sys"/>
</dbReference>
<sequence length="1748" mass="193684">MLLIVIICLFLTPVFANYADNITSNPCTDQNHLVLVPGVLTGGGSSRACVSRFYPDGPARLLLTLNVNGETVTSTRQLNPGDGGCLDISVPLQPNTKAELSVNIRYPEVDCTWERHLPIRISSGKLLVIHSERARYRPGDSVRFRILALKADLTPAHTTLDEVWLEGPRGAWEGSRLAQWSHVRTRLGVAQLQYQLDELSPTGKWTLRGRLADGTQGSAVFSVGNYDLPPFQLTVRHAPRILRTSERLVWTVCVRYPWSEAVEGMLVIRIRGAGSSGGIRTATRIRAPRACHRHAAAARRIGLLGDNPPDIIVADFSFQEEGTRVWQNTTVVSEVVDNPVTLEFLTRQRTVISSGLPYKLKVKAIRWDDKPASNENIRICKSAAKSLDKFIVDNSSCIESLTDDKGITRVMFTANGGPYYVFQATCKNASTNLQLIVGSSTGRAALGPLRAQSSAKTLVPLYVNLDNVIQPLTVHFVVITRGGIIYRWGATTQCPSSSDQILTANRNSNCENLRNKPGNIGKLFDSFQNFAVGSNTTDAMDSLLDGKLLKIMLPIKVTHQMCPDSHLIAYFYYNNELISASKHLEMDECFANKVEATWSNRQTEPGSMASLHLSTPGPALCALSVLDTASKWIQPGETIRDLIMRSLRKLIDGHRNMTEYDAAEECFFSSEELSQMSSSNLAEMWLSNAGVRLLGGKTFRKQCDTPPALLTADDNLLRSDFSESWLWKLVMVGANGSVVATARAPDSITRFEASAFCVSKTGVAISQPTILQVFREFFIHADAPRKLRSGDETVLRYRLFNYLYQPLSVQVEIITDPHLEAINEDPKPTCIQGRSSIGRRVKVIAKGPGAAFLSIRASTAQSCNETRFTYKQISDEVVIQMQVDPEGVPIQEHKSIMLCDRDVPGSVQSKVHWNWSRVDVVPGTESVTVWAASDITGPLLADADALVLLPRGCGEQNMARLATNLLALAHLHPNSPAAYTAKDHVARGFARQLQYVHTSGGFSAFGSSDLQSSTWLTAFSVRYLRRAHQVISLGQPIPRAVEAAEKWLLTQQMENGCFRNEGQVFHRELKGGLNEDGEIASVTLTAYVITSLIESTIPIPHKVIQNSLSCLRALPPKKNPSRAYAYSIITYAFMRLRRYERELKQSNEVTSWGLGLEIDEEMRELVGLLKMAKRSGNYVWWESGSLATSIEATGYALLALSECVADLRNTCASDATRATLWLATHTNAAGGFVSTQDTLVALEGLTAWSSIVPANSSLSVRVASGVVSKTVPITSSSKLPEVIKLPVGDVDVTVDGTGCALIQATRQYNTLKPDEKQNKLLKVQVDVQTDGTFNCDGNTTCYCAAVVEVCAEWGGVFPEMALIEVSLPGGFSAETKLLYQQQLRTNTLLRRIEVSASNGRVTLYLGSRNEDTSRGGHQCYKIHAVGPKAKTKPAYAKILDYYRPENNDIQMYTIPEECRSRIGDDTKDMLVSENIFNKARAINGDILINYDFSFEYIPEGFPLEDPLYDNLTQRNNDENSNVTIDSENEILGADDLKYQKKYTEETNDNINEETSTNNDSIGVSTNMNIDTNKQRNIESKRDLFDYNSSETEPHNIGWLNIDKQTDENDNKGIAEGVNVMYNDGVASDESDKHNIQDSEENNSHIKQNAHFASIKSEQETTSASQINEDSNKETDPFSNFHVIDSEKDLDVPTGIEGPVPSIVLPPDNFFAKSGPYQQFEQRRKLYSSPTYFIHPYYNHQYYRNTRTI</sequence>
<dbReference type="Pfam" id="PF07703">
    <property type="entry name" value="A2M_BRD"/>
    <property type="match status" value="1"/>
</dbReference>
<dbReference type="Pfam" id="PF07678">
    <property type="entry name" value="TED_complement"/>
    <property type="match status" value="1"/>
</dbReference>
<dbReference type="Gene3D" id="2.60.40.1930">
    <property type="match status" value="1"/>
</dbReference>
<dbReference type="SUPFAM" id="SSF49410">
    <property type="entry name" value="Alpha-macroglobulin receptor domain"/>
    <property type="match status" value="1"/>
</dbReference>
<reference evidence="7" key="1">
    <citation type="submission" date="2022-05" db="EMBL/GenBank/DDBJ databases">
        <authorList>
            <person name="Okamura Y."/>
        </authorList>
    </citation>
    <scope>NUCLEOTIDE SEQUENCE</scope>
</reference>
<dbReference type="SMART" id="SM01359">
    <property type="entry name" value="A2M_N_2"/>
    <property type="match status" value="1"/>
</dbReference>
<comment type="caution">
    <text evidence="7">The sequence shown here is derived from an EMBL/GenBank/DDBJ whole genome shotgun (WGS) entry which is preliminary data.</text>
</comment>
<dbReference type="InterPro" id="IPR019742">
    <property type="entry name" value="MacrogloblnA2_CS"/>
</dbReference>
<dbReference type="Gene3D" id="2.60.120.1540">
    <property type="match status" value="1"/>
</dbReference>
<dbReference type="Pfam" id="PF07677">
    <property type="entry name" value="A2M_recep"/>
    <property type="match status" value="1"/>
</dbReference>
<feature type="compositionally biased region" description="Polar residues" evidence="2">
    <location>
        <begin position="1659"/>
        <end position="1668"/>
    </location>
</feature>
<dbReference type="Gene3D" id="1.50.10.20">
    <property type="match status" value="1"/>
</dbReference>
<evidence type="ECO:0000256" key="3">
    <source>
        <dbReference type="SAM" id="SignalP"/>
    </source>
</evidence>
<accession>A0A9P0TSA2</accession>
<protein>
    <recommendedName>
        <fullName evidence="9">Alpha-2-macroglobulin domain-containing protein</fullName>
    </recommendedName>
</protein>
<feature type="domain" description="Alpha-2-macroglobulin bait region" evidence="4">
    <location>
        <begin position="433"/>
        <end position="633"/>
    </location>
</feature>
<evidence type="ECO:0000256" key="1">
    <source>
        <dbReference type="ARBA" id="ARBA00023157"/>
    </source>
</evidence>
<feature type="region of interest" description="Disordered" evidence="2">
    <location>
        <begin position="1654"/>
        <end position="1678"/>
    </location>
</feature>
<evidence type="ECO:0000313" key="7">
    <source>
        <dbReference type="EMBL" id="CAH4032517.1"/>
    </source>
</evidence>
<feature type="domain" description="Alpha-macroglobulin receptor-binding" evidence="6">
    <location>
        <begin position="1358"/>
        <end position="1452"/>
    </location>
</feature>
<dbReference type="InterPro" id="IPR011625">
    <property type="entry name" value="A2M_N_BRD"/>
</dbReference>
<keyword evidence="3" id="KW-0732">Signal</keyword>
<dbReference type="InterPro" id="IPR001599">
    <property type="entry name" value="Macroglobln_a2"/>
</dbReference>
<dbReference type="InterPro" id="IPR011626">
    <property type="entry name" value="Alpha-macroglobulin_TED"/>
</dbReference>
<dbReference type="SMART" id="SM01360">
    <property type="entry name" value="A2M"/>
    <property type="match status" value="1"/>
</dbReference>
<dbReference type="PANTHER" id="PTHR11412:SF171">
    <property type="entry name" value="PREGNANCY ZONE PROTEIN-LIKE PROTEIN"/>
    <property type="match status" value="1"/>
</dbReference>
<gene>
    <name evidence="7" type="ORF">PIBRA_LOCUS8896</name>
</gene>
<dbReference type="InterPro" id="IPR047565">
    <property type="entry name" value="Alpha-macroglob_thiol-ester_cl"/>
</dbReference>
<evidence type="ECO:0008006" key="9">
    <source>
        <dbReference type="Google" id="ProtNLM"/>
    </source>
</evidence>
<dbReference type="SMART" id="SM01361">
    <property type="entry name" value="A2M_recep"/>
    <property type="match status" value="1"/>
</dbReference>
<proteinExistence type="predicted"/>
<evidence type="ECO:0000259" key="4">
    <source>
        <dbReference type="SMART" id="SM01359"/>
    </source>
</evidence>
<evidence type="ECO:0000259" key="6">
    <source>
        <dbReference type="SMART" id="SM01361"/>
    </source>
</evidence>
<dbReference type="EMBL" id="CALOZG010000029">
    <property type="protein sequence ID" value="CAH4032517.1"/>
    <property type="molecule type" value="Genomic_DNA"/>
</dbReference>
<feature type="domain" description="Alpha-2-macroglobulin" evidence="5">
    <location>
        <begin position="724"/>
        <end position="813"/>
    </location>
</feature>